<gene>
    <name evidence="1" type="ORF">CQA57_07830</name>
</gene>
<comment type="caution">
    <text evidence="1">The sequence shown here is derived from an EMBL/GenBank/DDBJ whole genome shotgun (WGS) entry which is preliminary data.</text>
</comment>
<evidence type="ECO:0000313" key="1">
    <source>
        <dbReference type="EMBL" id="RDU71375.1"/>
    </source>
</evidence>
<keyword evidence="2" id="KW-1185">Reference proteome</keyword>
<dbReference type="EMBL" id="NXLX01000029">
    <property type="protein sequence ID" value="RDU71375.1"/>
    <property type="molecule type" value="Genomic_DNA"/>
</dbReference>
<name>A0A3D8J2K5_9HELI</name>
<proteinExistence type="predicted"/>
<organism evidence="1 2">
    <name type="scientific">Helicobacter anseris</name>
    <dbReference type="NCBI Taxonomy" id="375926"/>
    <lineage>
        <taxon>Bacteria</taxon>
        <taxon>Pseudomonadati</taxon>
        <taxon>Campylobacterota</taxon>
        <taxon>Epsilonproteobacteria</taxon>
        <taxon>Campylobacterales</taxon>
        <taxon>Helicobacteraceae</taxon>
        <taxon>Helicobacter</taxon>
    </lineage>
</organism>
<sequence length="354" mass="37740">MFLSANIASADSNNYYNGTNVTNGNGTDQCQSASSPCAYTSHGTFTVGSGSNTLNFTNSQLNLGSNYTLTAKGVTINVTASSTTNAIDVNQKYVTLNLINSYLKFEDNATAMTQGNFHFLRLQNPSARLTATFNGGIGTETIKNQQYNNVAFYGLMYIYKTNNNQNTIKFENGANMVGWLRNSASAGKVLNNVTFKGGGNLIAIDKNHYTTKWDSDNAKGKAITLEITSATDTQQSSQVTINFGESGKVETVSDTDKTTLLDKDGVVVGDISGNKVTSETTVSSGKTLITNAIRGDIYVAGYKGSAGKDSDANLTLNFYNNGLIDGAISTSSVANIKIYFANKGTIRSNLVFGM</sequence>
<evidence type="ECO:0000313" key="2">
    <source>
        <dbReference type="Proteomes" id="UP000256695"/>
    </source>
</evidence>
<dbReference type="Proteomes" id="UP000256695">
    <property type="component" value="Unassembled WGS sequence"/>
</dbReference>
<feature type="non-terminal residue" evidence="1">
    <location>
        <position position="354"/>
    </location>
</feature>
<reference evidence="1 2" key="1">
    <citation type="submission" date="2018-04" db="EMBL/GenBank/DDBJ databases">
        <title>Novel Campyloabacter and Helicobacter Species and Strains.</title>
        <authorList>
            <person name="Mannion A.J."/>
            <person name="Shen Z."/>
            <person name="Fox J.G."/>
        </authorList>
    </citation>
    <scope>NUCLEOTIDE SEQUENCE [LARGE SCALE GENOMIC DNA]</scope>
    <source>
        <strain evidence="1 2">MIT 04-9362</strain>
    </source>
</reference>
<protein>
    <submittedName>
        <fullName evidence="1">Uncharacterized protein</fullName>
    </submittedName>
</protein>
<dbReference type="AlphaFoldDB" id="A0A3D8J2K5"/>
<accession>A0A3D8J2K5</accession>
<dbReference type="RefSeq" id="WP_147288372.1">
    <property type="nucleotide sequence ID" value="NZ_NXLX01000029.1"/>
</dbReference>